<comment type="caution">
    <text evidence="7">The sequence shown here is derived from an EMBL/GenBank/DDBJ whole genome shotgun (WGS) entry which is preliminary data.</text>
</comment>
<dbReference type="Gene3D" id="3.90.550.10">
    <property type="entry name" value="Spore Coat Polysaccharide Biosynthesis Protein SpsA, Chain A"/>
    <property type="match status" value="1"/>
</dbReference>
<dbReference type="AlphaFoldDB" id="A0A8H3PGN8"/>
<organism evidence="7 8">
    <name type="scientific">Alectoria fallacina</name>
    <dbReference type="NCBI Taxonomy" id="1903189"/>
    <lineage>
        <taxon>Eukaryota</taxon>
        <taxon>Fungi</taxon>
        <taxon>Dikarya</taxon>
        <taxon>Ascomycota</taxon>
        <taxon>Pezizomycotina</taxon>
        <taxon>Lecanoromycetes</taxon>
        <taxon>OSLEUM clade</taxon>
        <taxon>Lecanoromycetidae</taxon>
        <taxon>Lecanorales</taxon>
        <taxon>Lecanorineae</taxon>
        <taxon>Parmeliaceae</taxon>
        <taxon>Alectoria</taxon>
    </lineage>
</organism>
<evidence type="ECO:0008006" key="9">
    <source>
        <dbReference type="Google" id="ProtNLM"/>
    </source>
</evidence>
<comment type="subcellular location">
    <subcellularLocation>
        <location evidence="1">Membrane</location>
        <topology evidence="1">Multi-pass membrane protein</topology>
    </subcellularLocation>
</comment>
<dbReference type="InterPro" id="IPR050321">
    <property type="entry name" value="Glycosyltr_2/OpgH_subfam"/>
</dbReference>
<dbReference type="Proteomes" id="UP000664203">
    <property type="component" value="Unassembled WGS sequence"/>
</dbReference>
<dbReference type="GO" id="GO:0016757">
    <property type="term" value="F:glycosyltransferase activity"/>
    <property type="evidence" value="ECO:0007669"/>
    <property type="project" value="UniProtKB-KW"/>
</dbReference>
<evidence type="ECO:0000313" key="7">
    <source>
        <dbReference type="EMBL" id="CAF9940427.1"/>
    </source>
</evidence>
<evidence type="ECO:0000256" key="1">
    <source>
        <dbReference type="ARBA" id="ARBA00004141"/>
    </source>
</evidence>
<evidence type="ECO:0000256" key="6">
    <source>
        <dbReference type="ARBA" id="ARBA00023136"/>
    </source>
</evidence>
<gene>
    <name evidence="7" type="ORF">ALECFALPRED_008669</name>
</gene>
<dbReference type="SUPFAM" id="SSF53448">
    <property type="entry name" value="Nucleotide-diphospho-sugar transferases"/>
    <property type="match status" value="1"/>
</dbReference>
<keyword evidence="6" id="KW-0472">Membrane</keyword>
<keyword evidence="3" id="KW-0808">Transferase</keyword>
<evidence type="ECO:0000256" key="2">
    <source>
        <dbReference type="ARBA" id="ARBA00022676"/>
    </source>
</evidence>
<evidence type="ECO:0000256" key="5">
    <source>
        <dbReference type="ARBA" id="ARBA00022989"/>
    </source>
</evidence>
<dbReference type="PANTHER" id="PTHR43867:SF2">
    <property type="entry name" value="CELLULOSE SYNTHASE CATALYTIC SUBUNIT A [UDP-FORMING]"/>
    <property type="match status" value="1"/>
</dbReference>
<evidence type="ECO:0000256" key="3">
    <source>
        <dbReference type="ARBA" id="ARBA00022679"/>
    </source>
</evidence>
<evidence type="ECO:0000256" key="4">
    <source>
        <dbReference type="ARBA" id="ARBA00022692"/>
    </source>
</evidence>
<protein>
    <recommendedName>
        <fullName evidence="9">Glycosyltransferase 2-like domain-containing protein</fullName>
    </recommendedName>
</protein>
<keyword evidence="8" id="KW-1185">Reference proteome</keyword>
<dbReference type="OrthoDB" id="2331083at2759"/>
<name>A0A8H3PGN8_9LECA</name>
<dbReference type="PANTHER" id="PTHR43867">
    <property type="entry name" value="CELLULOSE SYNTHASE CATALYTIC SUBUNIT A [UDP-FORMING]"/>
    <property type="match status" value="1"/>
</dbReference>
<keyword evidence="5" id="KW-1133">Transmembrane helix</keyword>
<proteinExistence type="predicted"/>
<keyword evidence="2" id="KW-0328">Glycosyltransferase</keyword>
<sequence>MDTVRAACALDYPPESYRIVVLDDSRSNSVRESVERLSREQNCKNLYYASRDVDVLSFSKFGNLSFGLGFVDGVPSGPSDFVAILDIDMIPLPYLLRAVIPYLVADGKVGLANPPQRFYNIPNQDPFVQNLDTVFDSLETIKDCVSSSWYKSPYQSSSSLPSDGFESRDTFWDRCSLQDKLDITGGAQ</sequence>
<keyword evidence="4" id="KW-0812">Transmembrane</keyword>
<evidence type="ECO:0000313" key="8">
    <source>
        <dbReference type="Proteomes" id="UP000664203"/>
    </source>
</evidence>
<dbReference type="EMBL" id="CAJPDR010000602">
    <property type="protein sequence ID" value="CAF9940427.1"/>
    <property type="molecule type" value="Genomic_DNA"/>
</dbReference>
<dbReference type="GO" id="GO:0016020">
    <property type="term" value="C:membrane"/>
    <property type="evidence" value="ECO:0007669"/>
    <property type="project" value="UniProtKB-SubCell"/>
</dbReference>
<dbReference type="InterPro" id="IPR029044">
    <property type="entry name" value="Nucleotide-diphossugar_trans"/>
</dbReference>
<accession>A0A8H3PGN8</accession>
<reference evidence="7" key="1">
    <citation type="submission" date="2021-03" db="EMBL/GenBank/DDBJ databases">
        <authorList>
            <person name="Tagirdzhanova G."/>
        </authorList>
    </citation>
    <scope>NUCLEOTIDE SEQUENCE</scope>
</reference>